<dbReference type="Proteomes" id="UP000518887">
    <property type="component" value="Unassembled WGS sequence"/>
</dbReference>
<dbReference type="Gene3D" id="3.40.630.30">
    <property type="match status" value="1"/>
</dbReference>
<dbReference type="InterPro" id="IPR000182">
    <property type="entry name" value="GNAT_dom"/>
</dbReference>
<organism evidence="4 5">
    <name type="scientific">Treponema ruminis</name>
    <dbReference type="NCBI Taxonomy" id="744515"/>
    <lineage>
        <taxon>Bacteria</taxon>
        <taxon>Pseudomonadati</taxon>
        <taxon>Spirochaetota</taxon>
        <taxon>Spirochaetia</taxon>
        <taxon>Spirochaetales</taxon>
        <taxon>Treponemataceae</taxon>
        <taxon>Treponema</taxon>
    </lineage>
</organism>
<dbReference type="PANTHER" id="PTHR10545">
    <property type="entry name" value="DIAMINE N-ACETYLTRANSFERASE"/>
    <property type="match status" value="1"/>
</dbReference>
<dbReference type="Pfam" id="PF00583">
    <property type="entry name" value="Acetyltransf_1"/>
    <property type="match status" value="1"/>
</dbReference>
<evidence type="ECO:0000259" key="3">
    <source>
        <dbReference type="PROSITE" id="PS51186"/>
    </source>
</evidence>
<feature type="domain" description="N-acetyltransferase" evidence="3">
    <location>
        <begin position="9"/>
        <end position="144"/>
    </location>
</feature>
<evidence type="ECO:0000256" key="1">
    <source>
        <dbReference type="ARBA" id="ARBA00022679"/>
    </source>
</evidence>
<keyword evidence="4" id="KW-0687">Ribonucleoprotein</keyword>
<dbReference type="InterPro" id="IPR051016">
    <property type="entry name" value="Diverse_Substrate_AcTransf"/>
</dbReference>
<dbReference type="CDD" id="cd04301">
    <property type="entry name" value="NAT_SF"/>
    <property type="match status" value="1"/>
</dbReference>
<sequence>MKQFIVDNMLIKKCSLSDVEELAQLNKLLIKDEKSDNTMNIEELKARMHGFLENDYAAYFFMEENKIIGYALVRHTSNPMYLRQFYIDRNFRRQGKGRAALKVLLKELKTDKIDIEVLSWNEAAIKFWESCGFIERSRYMRLEK</sequence>
<dbReference type="SUPFAM" id="SSF55729">
    <property type="entry name" value="Acyl-CoA N-acyltransferases (Nat)"/>
    <property type="match status" value="1"/>
</dbReference>
<dbReference type="GO" id="GO:0005840">
    <property type="term" value="C:ribosome"/>
    <property type="evidence" value="ECO:0007669"/>
    <property type="project" value="UniProtKB-KW"/>
</dbReference>
<keyword evidence="4" id="KW-0689">Ribosomal protein</keyword>
<keyword evidence="2" id="KW-0012">Acyltransferase</keyword>
<evidence type="ECO:0000313" key="5">
    <source>
        <dbReference type="Proteomes" id="UP000518887"/>
    </source>
</evidence>
<name>A0A7W8GA66_9SPIR</name>
<keyword evidence="1" id="KW-0808">Transferase</keyword>
<gene>
    <name evidence="4" type="ORF">HNP76_002084</name>
</gene>
<reference evidence="4 5" key="1">
    <citation type="submission" date="2020-08" db="EMBL/GenBank/DDBJ databases">
        <title>Genomic Encyclopedia of Type Strains, Phase IV (KMG-IV): sequencing the most valuable type-strain genomes for metagenomic binning, comparative biology and taxonomic classification.</title>
        <authorList>
            <person name="Goeker M."/>
        </authorList>
    </citation>
    <scope>NUCLEOTIDE SEQUENCE [LARGE SCALE GENOMIC DNA]</scope>
    <source>
        <strain evidence="4 5">DSM 103462</strain>
    </source>
</reference>
<proteinExistence type="predicted"/>
<dbReference type="RefSeq" id="WP_184660209.1">
    <property type="nucleotide sequence ID" value="NZ_CP031518.1"/>
</dbReference>
<dbReference type="PANTHER" id="PTHR10545:SF29">
    <property type="entry name" value="GH14572P-RELATED"/>
    <property type="match status" value="1"/>
</dbReference>
<evidence type="ECO:0000313" key="4">
    <source>
        <dbReference type="EMBL" id="MBB5226703.1"/>
    </source>
</evidence>
<dbReference type="PROSITE" id="PS51186">
    <property type="entry name" value="GNAT"/>
    <property type="match status" value="1"/>
</dbReference>
<keyword evidence="5" id="KW-1185">Reference proteome</keyword>
<dbReference type="EMBL" id="JACHFQ010000006">
    <property type="protein sequence ID" value="MBB5226703.1"/>
    <property type="molecule type" value="Genomic_DNA"/>
</dbReference>
<evidence type="ECO:0000256" key="2">
    <source>
        <dbReference type="ARBA" id="ARBA00023315"/>
    </source>
</evidence>
<protein>
    <submittedName>
        <fullName evidence="4">Ribosomal protein S18 acetylase RimI-like enzyme</fullName>
    </submittedName>
</protein>
<accession>A0A7W8GA66</accession>
<comment type="caution">
    <text evidence="4">The sequence shown here is derived from an EMBL/GenBank/DDBJ whole genome shotgun (WGS) entry which is preliminary data.</text>
</comment>
<dbReference type="InterPro" id="IPR016181">
    <property type="entry name" value="Acyl_CoA_acyltransferase"/>
</dbReference>
<dbReference type="AlphaFoldDB" id="A0A7W8GA66"/>
<dbReference type="GO" id="GO:0008080">
    <property type="term" value="F:N-acetyltransferase activity"/>
    <property type="evidence" value="ECO:0007669"/>
    <property type="project" value="UniProtKB-ARBA"/>
</dbReference>